<feature type="transmembrane region" description="Helical" evidence="2">
    <location>
        <begin position="5"/>
        <end position="23"/>
    </location>
</feature>
<dbReference type="Pfam" id="PF25954">
    <property type="entry name" value="Beta-barrel_RND_2"/>
    <property type="match status" value="1"/>
</dbReference>
<keyword evidence="2" id="KW-0812">Transmembrane</keyword>
<evidence type="ECO:0000256" key="1">
    <source>
        <dbReference type="ARBA" id="ARBA00009477"/>
    </source>
</evidence>
<dbReference type="Gene3D" id="2.40.30.170">
    <property type="match status" value="1"/>
</dbReference>
<sequence>MKRGWLWWGSGAVVAVAAVAWWWRPQPTPIRLVEVGRGDVLVTVVNTRAGTIKSCQRAGLSLPGGGVVQQIAVKAGERVAQGDLLLTLWSDDIRADLARARAQQALGKTQREERCSEAAYYEREANRLATLLAKNLTSRTLAEQAQNLADTRRYICQASRQQERVNEAQVAQVEARLSERRLQAPFAGVVAEVNSKLGEYMTPSPPGVAMPPVIDLIDDRCLYVSAPIDEVDAARLKVGQPARVLLDAMPGRDFAATVTRIAPYVKELEKQARTVEVEAALTALPTDVPLLIGYSADLEVEVTRATGVLRVAASSRADDGSVLRLEGDKLVRVVPRWGVENWNWIEVADGLATGDRLAAQPGQIVGEGPFSAATEQTDE</sequence>
<feature type="domain" description="CzcB-like barrel-sandwich hybrid" evidence="4">
    <location>
        <begin position="65"/>
        <end position="202"/>
    </location>
</feature>
<dbReference type="GO" id="GO:0015562">
    <property type="term" value="F:efflux transmembrane transporter activity"/>
    <property type="evidence" value="ECO:0007669"/>
    <property type="project" value="TreeGrafter"/>
</dbReference>
<dbReference type="EMBL" id="LJZX01000001">
    <property type="protein sequence ID" value="PKQ83178.1"/>
    <property type="molecule type" value="Genomic_DNA"/>
</dbReference>
<dbReference type="NCBIfam" id="TIGR01730">
    <property type="entry name" value="RND_mfp"/>
    <property type="match status" value="1"/>
</dbReference>
<feature type="domain" description="CusB-like beta-barrel" evidence="3">
    <location>
        <begin position="224"/>
        <end position="281"/>
    </location>
</feature>
<name>A0A2N3J9D2_AERSO</name>
<dbReference type="PANTHER" id="PTHR30469:SF15">
    <property type="entry name" value="HLYD FAMILY OF SECRETION PROTEINS"/>
    <property type="match status" value="1"/>
</dbReference>
<keyword evidence="2" id="KW-0472">Membrane</keyword>
<organism evidence="5 6">
    <name type="scientific">Aeromonas sobria</name>
    <dbReference type="NCBI Taxonomy" id="646"/>
    <lineage>
        <taxon>Bacteria</taxon>
        <taxon>Pseudomonadati</taxon>
        <taxon>Pseudomonadota</taxon>
        <taxon>Gammaproteobacteria</taxon>
        <taxon>Aeromonadales</taxon>
        <taxon>Aeromonadaceae</taxon>
        <taxon>Aeromonas</taxon>
    </lineage>
</organism>
<evidence type="ECO:0000313" key="5">
    <source>
        <dbReference type="EMBL" id="PKQ83178.1"/>
    </source>
</evidence>
<protein>
    <submittedName>
        <fullName evidence="5">RND transporter</fullName>
    </submittedName>
</protein>
<proteinExistence type="inferred from homology"/>
<comment type="caution">
    <text evidence="5">The sequence shown here is derived from an EMBL/GenBank/DDBJ whole genome shotgun (WGS) entry which is preliminary data.</text>
</comment>
<keyword evidence="2" id="KW-1133">Transmembrane helix</keyword>
<dbReference type="InterPro" id="IPR058647">
    <property type="entry name" value="BSH_CzcB-like"/>
</dbReference>
<dbReference type="SUPFAM" id="SSF111369">
    <property type="entry name" value="HlyD-like secretion proteins"/>
    <property type="match status" value="1"/>
</dbReference>
<dbReference type="Pfam" id="PF25973">
    <property type="entry name" value="BSH_CzcB"/>
    <property type="match status" value="1"/>
</dbReference>
<dbReference type="PANTHER" id="PTHR30469">
    <property type="entry name" value="MULTIDRUG RESISTANCE PROTEIN MDTA"/>
    <property type="match status" value="1"/>
</dbReference>
<dbReference type="GO" id="GO:1990281">
    <property type="term" value="C:efflux pump complex"/>
    <property type="evidence" value="ECO:0007669"/>
    <property type="project" value="TreeGrafter"/>
</dbReference>
<reference evidence="5 6" key="1">
    <citation type="journal article" date="2017" name="Front. Microbiol.">
        <title>Strong Genomic and Phenotypic Heterogeneity in the Aeromonas sobria Species Complex.</title>
        <authorList>
            <person name="Gauthier J."/>
            <person name="Vincent A.T."/>
            <person name="Charette S.J."/>
            <person name="Derome N."/>
        </authorList>
    </citation>
    <scope>NUCLEOTIDE SEQUENCE [LARGE SCALE GENOMIC DNA]</scope>
    <source>
        <strain evidence="5 6">JF2635</strain>
    </source>
</reference>
<dbReference type="Gene3D" id="2.40.50.100">
    <property type="match status" value="1"/>
</dbReference>
<dbReference type="InterPro" id="IPR006143">
    <property type="entry name" value="RND_pump_MFP"/>
</dbReference>
<evidence type="ECO:0000256" key="2">
    <source>
        <dbReference type="SAM" id="Phobius"/>
    </source>
</evidence>
<dbReference type="AlphaFoldDB" id="A0A2N3J9D2"/>
<accession>A0A2N3J9D2</accession>
<comment type="similarity">
    <text evidence="1">Belongs to the membrane fusion protein (MFP) (TC 8.A.1) family.</text>
</comment>
<dbReference type="RefSeq" id="WP_101315454.1">
    <property type="nucleotide sequence ID" value="NZ_CAWNSS010000001.1"/>
</dbReference>
<evidence type="ECO:0000259" key="4">
    <source>
        <dbReference type="Pfam" id="PF25973"/>
    </source>
</evidence>
<evidence type="ECO:0000259" key="3">
    <source>
        <dbReference type="Pfam" id="PF25954"/>
    </source>
</evidence>
<gene>
    <name evidence="5" type="ORF">AOX56_01265</name>
</gene>
<dbReference type="InterPro" id="IPR058792">
    <property type="entry name" value="Beta-barrel_RND_2"/>
</dbReference>
<dbReference type="Proteomes" id="UP000233526">
    <property type="component" value="Unassembled WGS sequence"/>
</dbReference>
<evidence type="ECO:0000313" key="6">
    <source>
        <dbReference type="Proteomes" id="UP000233526"/>
    </source>
</evidence>